<gene>
    <name evidence="2" type="ORF">SEVIR_6G143300v2</name>
</gene>
<dbReference type="EMBL" id="CM016557">
    <property type="protein sequence ID" value="TKW10148.1"/>
    <property type="molecule type" value="Genomic_DNA"/>
</dbReference>
<feature type="region of interest" description="Disordered" evidence="1">
    <location>
        <begin position="227"/>
        <end position="257"/>
    </location>
</feature>
<evidence type="ECO:0000313" key="3">
    <source>
        <dbReference type="Proteomes" id="UP000298652"/>
    </source>
</evidence>
<dbReference type="PANTHER" id="PTHR33087">
    <property type="entry name" value="OS07G0539200 PROTEIN"/>
    <property type="match status" value="1"/>
</dbReference>
<keyword evidence="3" id="KW-1185">Reference proteome</keyword>
<dbReference type="InterPro" id="IPR053253">
    <property type="entry name" value="Sex_diff_modulator"/>
</dbReference>
<dbReference type="Proteomes" id="UP000298652">
    <property type="component" value="Chromosome 6"/>
</dbReference>
<feature type="compositionally biased region" description="Low complexity" evidence="1">
    <location>
        <begin position="227"/>
        <end position="246"/>
    </location>
</feature>
<protein>
    <submittedName>
        <fullName evidence="2">Uncharacterized protein</fullName>
    </submittedName>
</protein>
<dbReference type="PANTHER" id="PTHR33087:SF53">
    <property type="entry name" value="CCHC-TYPE DOMAIN-CONTAINING PROTEIN"/>
    <property type="match status" value="1"/>
</dbReference>
<evidence type="ECO:0000313" key="2">
    <source>
        <dbReference type="EMBL" id="TKW10148.1"/>
    </source>
</evidence>
<sequence>MATYLEDPRAHPELEYYTISATGPIKRKHESLIGKMAVCWLTGKSHDTGPHHAVDALDEQMHISHHEVKVIKHFPDQYLILFSDSRAYHRILHRGVRSRGRVFNFKPWMEQRGAVETMLEYRDRTRTYDLWAWSSNPSKILKKVLLTITDLDRELVASEPHHEPPQAVKGAYDYELHLHLSVVEDLSFLQGRDGGDWPPNRKSRWKFLWNYDATDSLSERRSTALAATGTTTTTTSTAAHGATTATPHGEGRQDAVE</sequence>
<dbReference type="AlphaFoldDB" id="A0A4U6U3Q5"/>
<reference evidence="2" key="1">
    <citation type="submission" date="2019-03" db="EMBL/GenBank/DDBJ databases">
        <title>WGS assembly of Setaria viridis.</title>
        <authorList>
            <person name="Huang P."/>
            <person name="Jenkins J."/>
            <person name="Grimwood J."/>
            <person name="Barry K."/>
            <person name="Healey A."/>
            <person name="Mamidi S."/>
            <person name="Sreedasyam A."/>
            <person name="Shu S."/>
            <person name="Feldman M."/>
            <person name="Wu J."/>
            <person name="Yu Y."/>
            <person name="Chen C."/>
            <person name="Johnson J."/>
            <person name="Rokhsar D."/>
            <person name="Baxter I."/>
            <person name="Schmutz J."/>
            <person name="Brutnell T."/>
            <person name="Kellogg E."/>
        </authorList>
    </citation>
    <scope>NUCLEOTIDE SEQUENCE [LARGE SCALE GENOMIC DNA]</scope>
</reference>
<proteinExistence type="predicted"/>
<evidence type="ECO:0000256" key="1">
    <source>
        <dbReference type="SAM" id="MobiDB-lite"/>
    </source>
</evidence>
<name>A0A4U6U3Q5_SETVI</name>
<organism evidence="2 3">
    <name type="scientific">Setaria viridis</name>
    <name type="common">Green bristlegrass</name>
    <name type="synonym">Setaria italica subsp. viridis</name>
    <dbReference type="NCBI Taxonomy" id="4556"/>
    <lineage>
        <taxon>Eukaryota</taxon>
        <taxon>Viridiplantae</taxon>
        <taxon>Streptophyta</taxon>
        <taxon>Embryophyta</taxon>
        <taxon>Tracheophyta</taxon>
        <taxon>Spermatophyta</taxon>
        <taxon>Magnoliopsida</taxon>
        <taxon>Liliopsida</taxon>
        <taxon>Poales</taxon>
        <taxon>Poaceae</taxon>
        <taxon>PACMAD clade</taxon>
        <taxon>Panicoideae</taxon>
        <taxon>Panicodae</taxon>
        <taxon>Paniceae</taxon>
        <taxon>Cenchrinae</taxon>
        <taxon>Setaria</taxon>
    </lineage>
</organism>
<dbReference type="Gramene" id="TKW10148">
    <property type="protein sequence ID" value="TKW10148"/>
    <property type="gene ID" value="SEVIR_6G143300v2"/>
</dbReference>
<accession>A0A4U6U3Q5</accession>